<keyword evidence="2" id="KW-0812">Transmembrane</keyword>
<keyword evidence="2" id="KW-0472">Membrane</keyword>
<sequence length="1013" mass="105104">MNLKEFAPKIAAAKKLIDGLNSNVVINIDAEVAAAEAKIKALRDMAGRPVTFPVRADIGQARTAARVAGSEFYRTISGLTTGRSSGLPPAYLKSIQQRIAQRVAMTTAEVMADEQRAASSGSNFFSSMPGWAGWLGALFTNKSPVPLFGNALNLAYNAIRKTDSGLPTVISHLVSMSAGWHLASEAVIEFAAVWAPASIALTAFGAAAYPTALQIYKQLKNMNTAAQATGQQFTSLATKGQSLSQAVKPSVLEAFGIALYTIQRNSGHLAGPLASIGQSIDQITARASVALSHTNGSFFQTGARDVGLLMTAFGNLFGIFGALARAVPGYAEVLLTFGTQILGFGERVAQGIEPALGWFLKLHGAIFYGGLFGTAAAWGFTKVVAGLTSITEGIASLAVKAGLAEPIIAGLGKVLLFLDTAGSGPVIAGVALVAGGLAGLIMYLRAGRTAAQAFGSSMQQALSTASAGQLQGLLKADTAANAERLAAATQTLTAAQSAYNATLKRGEVYGNPYMPTHRGGLSLPGQNAALRQANQAVDGYRANAMQLSSEQVNLHSNLARIAHDFGVSLPNALGLASAAQVTNNQLLGSGADNLAQIEALINGYMTQLKVMTDGTGNLGSALHALNVTTSSQYQAIQNVTGAYSTWIGIVTGGDSAFTTFEQGQKTLITDLQQGGEKVRTTLGKISDSFTTVKSTLNGTSDSSLAARQAFDAQINSAVSLYNALATMAAVSGNSAVAQHALYQAGKDIVAQMLPLAAGSKQAATMVYALAQIAGYAGDNSLAGMSKWLGHTKNAEKDLNKQQGILTQSTATLSQDAKNLASGLQGVLTQAMVNAIANTAQLNQATQNLSDAFGKSHGKINSNVTQMANNYIQSLKQMGFSNSQIEGALGALADTFMHNRTQAQKWADQIVTQAARAQAAIDAMHGKTITVNTIQVTQAPYVVTQPPPQGGHHGGATGFLKGSGGFRGSGAGGGPAEIHNHVHLDGKEIYRSVQKNGIETERRTGTNGLGRRTR</sequence>
<protein>
    <submittedName>
        <fullName evidence="3">Uncharacterized protein</fullName>
    </submittedName>
</protein>
<keyword evidence="2" id="KW-1133">Transmembrane helix</keyword>
<feature type="transmembrane region" description="Helical" evidence="2">
    <location>
        <begin position="306"/>
        <end position="327"/>
    </location>
</feature>
<gene>
    <name evidence="3" type="ORF">EAS64_33905</name>
</gene>
<feature type="transmembrane region" description="Helical" evidence="2">
    <location>
        <begin position="424"/>
        <end position="444"/>
    </location>
</feature>
<accession>A0A6P2BSS6</accession>
<evidence type="ECO:0000313" key="4">
    <source>
        <dbReference type="Proteomes" id="UP000460272"/>
    </source>
</evidence>
<proteinExistence type="predicted"/>
<evidence type="ECO:0000256" key="1">
    <source>
        <dbReference type="SAM" id="MobiDB-lite"/>
    </source>
</evidence>
<name>A0A6P2BSS6_9ACTN</name>
<dbReference type="EMBL" id="RPFW01000007">
    <property type="protein sequence ID" value="TVZ01276.1"/>
    <property type="molecule type" value="Genomic_DNA"/>
</dbReference>
<evidence type="ECO:0000256" key="2">
    <source>
        <dbReference type="SAM" id="Phobius"/>
    </source>
</evidence>
<comment type="caution">
    <text evidence="3">The sequence shown here is derived from an EMBL/GenBank/DDBJ whole genome shotgun (WGS) entry which is preliminary data.</text>
</comment>
<feature type="region of interest" description="Disordered" evidence="1">
    <location>
        <begin position="994"/>
        <end position="1013"/>
    </location>
</feature>
<evidence type="ECO:0000313" key="3">
    <source>
        <dbReference type="EMBL" id="TVZ01276.1"/>
    </source>
</evidence>
<keyword evidence="4" id="KW-1185">Reference proteome</keyword>
<reference evidence="3 4" key="1">
    <citation type="submission" date="2018-11" db="EMBL/GenBank/DDBJ databases">
        <title>Trebonia kvetii gen.nov., sp.nov., a novel acidophilic actinobacterium, and proposal of the new actinobacterial family Treboniaceae fam. nov.</title>
        <authorList>
            <person name="Rapoport D."/>
            <person name="Sagova-Mareckova M."/>
            <person name="Sedlacek I."/>
            <person name="Provaznik J."/>
            <person name="Kralova S."/>
            <person name="Pavlinic D."/>
            <person name="Benes V."/>
            <person name="Kopecky J."/>
        </authorList>
    </citation>
    <scope>NUCLEOTIDE SEQUENCE [LARGE SCALE GENOMIC DNA]</scope>
    <source>
        <strain evidence="3 4">15Tr583</strain>
    </source>
</reference>
<feature type="compositionally biased region" description="Low complexity" evidence="1">
    <location>
        <begin position="1004"/>
        <end position="1013"/>
    </location>
</feature>
<organism evidence="3 4">
    <name type="scientific">Trebonia kvetii</name>
    <dbReference type="NCBI Taxonomy" id="2480626"/>
    <lineage>
        <taxon>Bacteria</taxon>
        <taxon>Bacillati</taxon>
        <taxon>Actinomycetota</taxon>
        <taxon>Actinomycetes</taxon>
        <taxon>Streptosporangiales</taxon>
        <taxon>Treboniaceae</taxon>
        <taxon>Trebonia</taxon>
    </lineage>
</organism>
<feature type="transmembrane region" description="Helical" evidence="2">
    <location>
        <begin position="365"/>
        <end position="385"/>
    </location>
</feature>
<dbReference type="RefSeq" id="WP_145859704.1">
    <property type="nucleotide sequence ID" value="NZ_RPFW01000007.1"/>
</dbReference>
<dbReference type="Proteomes" id="UP000460272">
    <property type="component" value="Unassembled WGS sequence"/>
</dbReference>
<dbReference type="AlphaFoldDB" id="A0A6P2BSS6"/>